<dbReference type="Proteomes" id="UP000176923">
    <property type="component" value="Unassembled WGS sequence"/>
</dbReference>
<organism evidence="1 2">
    <name type="scientific">Candidatus Gottesmanbacteria bacterium RIFCSPHIGHO2_02_FULL_39_11</name>
    <dbReference type="NCBI Taxonomy" id="1798382"/>
    <lineage>
        <taxon>Bacteria</taxon>
        <taxon>Candidatus Gottesmaniibacteriota</taxon>
    </lineage>
</organism>
<evidence type="ECO:0000313" key="2">
    <source>
        <dbReference type="Proteomes" id="UP000176923"/>
    </source>
</evidence>
<comment type="caution">
    <text evidence="1">The sequence shown here is derived from an EMBL/GenBank/DDBJ whole genome shotgun (WGS) entry which is preliminary data.</text>
</comment>
<sequence length="122" mass="12782">MGLVTDVVVSASLTDPNVRMSGADITILYDKNRLSVANIIPAVTGSLPNGVFTDAPYVSSGGSFDDTYNFLRFVVVARKPDAQLPSGTVQLSRISFASIGEGAASIKFPDDNSLLQVVGTSQ</sequence>
<proteinExistence type="predicted"/>
<evidence type="ECO:0008006" key="3">
    <source>
        <dbReference type="Google" id="ProtNLM"/>
    </source>
</evidence>
<dbReference type="AlphaFoldDB" id="A0A1F5ZT65"/>
<dbReference type="Gene3D" id="2.60.40.680">
    <property type="match status" value="1"/>
</dbReference>
<protein>
    <recommendedName>
        <fullName evidence="3">Cohesin domain-containing protein</fullName>
    </recommendedName>
</protein>
<gene>
    <name evidence="1" type="ORF">A3D77_06820</name>
</gene>
<reference evidence="1 2" key="1">
    <citation type="journal article" date="2016" name="Nat. Commun.">
        <title>Thousands of microbial genomes shed light on interconnected biogeochemical processes in an aquifer system.</title>
        <authorList>
            <person name="Anantharaman K."/>
            <person name="Brown C.T."/>
            <person name="Hug L.A."/>
            <person name="Sharon I."/>
            <person name="Castelle C.J."/>
            <person name="Probst A.J."/>
            <person name="Thomas B.C."/>
            <person name="Singh A."/>
            <person name="Wilkins M.J."/>
            <person name="Karaoz U."/>
            <person name="Brodie E.L."/>
            <person name="Williams K.H."/>
            <person name="Hubbard S.S."/>
            <person name="Banfield J.F."/>
        </authorList>
    </citation>
    <scope>NUCLEOTIDE SEQUENCE [LARGE SCALE GENOMIC DNA]</scope>
</reference>
<accession>A0A1F5ZT65</accession>
<dbReference type="EMBL" id="MFJL01000024">
    <property type="protein sequence ID" value="OGG15525.1"/>
    <property type="molecule type" value="Genomic_DNA"/>
</dbReference>
<evidence type="ECO:0000313" key="1">
    <source>
        <dbReference type="EMBL" id="OGG15525.1"/>
    </source>
</evidence>
<name>A0A1F5ZT65_9BACT</name>